<accession>I0AFG9</accession>
<keyword evidence="4 10" id="KW-0479">Metal-binding</keyword>
<feature type="binding site" evidence="10">
    <location>
        <position position="22"/>
    </location>
    <ligand>
        <name>(6S)-5-formyl-5,6,7,8-tetrahydrofolate</name>
        <dbReference type="ChEBI" id="CHEBI:57457"/>
    </ligand>
</feature>
<sequence>MKEDTIIALATPPGVGAISVLRISGPSSFILTDMLFRGNTKINDSPGYRIYYGDLVDSNENHIDDVLVSVFRAPNSYTGEDSVEISTHGNPLIAQKIIGEFLKLGKIRLAEPGEFTKRAFLNNKIDLSQAEAVADIIHARSEASLRGARNQLDGLLSKKVGKLRESLVNATSFVELELDFAEEDIEFVNTEELLKRIDEIIIEIDSLLETYNIGRVIRDGVNVALVGKPNVGKSSILNYFLKESRSIVSEIPGTTRDIIREEISIEGILFRLYDTAGLRDSDNPIEEEGIKRSREVLRNADIILFIEDTQQGIAQDLLEELMNISSGDKIIRVINKIDLVDKNNSDANVKISAKTGQGMNELLKILVQKAIGMEYYTEKTAIVTNLRHYSCLKKARESLLNARDSVIKKNSGEFISVDLRNASISLGEIIGEVTTDDILNNIFMKFCIGK</sequence>
<comment type="subunit">
    <text evidence="10">Homodimer. Heterotetramer of two MnmE and two MnmG subunits.</text>
</comment>
<evidence type="ECO:0000256" key="4">
    <source>
        <dbReference type="ARBA" id="ARBA00022723"/>
    </source>
</evidence>
<keyword evidence="3 10" id="KW-0819">tRNA processing</keyword>
<feature type="domain" description="TrmE-type G" evidence="12">
    <location>
        <begin position="220"/>
        <end position="371"/>
    </location>
</feature>
<dbReference type="NCBIfam" id="NF003661">
    <property type="entry name" value="PRK05291.1-3"/>
    <property type="match status" value="1"/>
</dbReference>
<keyword evidence="6 10" id="KW-0378">Hydrolase</keyword>
<dbReference type="Pfam" id="PF10396">
    <property type="entry name" value="TrmE_N"/>
    <property type="match status" value="1"/>
</dbReference>
<dbReference type="PRINTS" id="PR00449">
    <property type="entry name" value="RASTRNSFRMNG"/>
</dbReference>
<evidence type="ECO:0000256" key="1">
    <source>
        <dbReference type="ARBA" id="ARBA00011043"/>
    </source>
</evidence>
<dbReference type="InterPro" id="IPR025867">
    <property type="entry name" value="MnmE_helical"/>
</dbReference>
<keyword evidence="7 10" id="KW-0460">Magnesium</keyword>
<dbReference type="Pfam" id="PF12631">
    <property type="entry name" value="MnmE_helical"/>
    <property type="match status" value="1"/>
</dbReference>
<feature type="binding site" evidence="10">
    <location>
        <position position="251"/>
    </location>
    <ligand>
        <name>K(+)</name>
        <dbReference type="ChEBI" id="CHEBI:29103"/>
    </ligand>
</feature>
<evidence type="ECO:0000259" key="12">
    <source>
        <dbReference type="PROSITE" id="PS51709"/>
    </source>
</evidence>
<dbReference type="NCBIfam" id="TIGR00231">
    <property type="entry name" value="small_GTP"/>
    <property type="match status" value="1"/>
</dbReference>
<keyword evidence="5 10" id="KW-0547">Nucleotide-binding</keyword>
<evidence type="ECO:0000256" key="9">
    <source>
        <dbReference type="ARBA" id="ARBA00023134"/>
    </source>
</evidence>
<dbReference type="InterPro" id="IPR004520">
    <property type="entry name" value="GTPase_MnmE"/>
</dbReference>
<comment type="cofactor">
    <cofactor evidence="10">
        <name>K(+)</name>
        <dbReference type="ChEBI" id="CHEBI:29103"/>
    </cofactor>
    <text evidence="10">Binds 1 potassium ion per subunit.</text>
</comment>
<evidence type="ECO:0000313" key="14">
    <source>
        <dbReference type="Proteomes" id="UP000007394"/>
    </source>
</evidence>
<dbReference type="Pfam" id="PF01926">
    <property type="entry name" value="MMR_HSR1"/>
    <property type="match status" value="1"/>
</dbReference>
<feature type="binding site" evidence="10">
    <location>
        <position position="450"/>
    </location>
    <ligand>
        <name>(6S)-5-formyl-5,6,7,8-tetrahydrofolate</name>
        <dbReference type="ChEBI" id="CHEBI:57457"/>
    </ligand>
</feature>
<name>I0AFG9_IGNAJ</name>
<dbReference type="HOGENOM" id="CLU_019624_4_1_10"/>
<organism evidence="13 14">
    <name type="scientific">Ignavibacterium album (strain DSM 19864 / JCM 16511 / NBRC 101810 / Mat9-16)</name>
    <dbReference type="NCBI Taxonomy" id="945713"/>
    <lineage>
        <taxon>Bacteria</taxon>
        <taxon>Pseudomonadati</taxon>
        <taxon>Ignavibacteriota</taxon>
        <taxon>Ignavibacteria</taxon>
        <taxon>Ignavibacteriales</taxon>
        <taxon>Ignavibacteriaceae</taxon>
        <taxon>Ignavibacterium</taxon>
    </lineage>
</organism>
<comment type="function">
    <text evidence="10">Exhibits a very high intrinsic GTPase hydrolysis rate. Involved in the addition of a carboxymethylaminomethyl (cmnm) group at the wobble position (U34) of certain tRNAs, forming tRNA-cmnm(5)s(2)U34.</text>
</comment>
<dbReference type="InterPro" id="IPR005225">
    <property type="entry name" value="Small_GTP-bd"/>
</dbReference>
<feature type="binding site" evidence="10">
    <location>
        <begin position="274"/>
        <end position="277"/>
    </location>
    <ligand>
        <name>GTP</name>
        <dbReference type="ChEBI" id="CHEBI:37565"/>
    </ligand>
</feature>
<dbReference type="AlphaFoldDB" id="I0AFG9"/>
<dbReference type="Gene3D" id="3.40.50.300">
    <property type="entry name" value="P-loop containing nucleotide triphosphate hydrolases"/>
    <property type="match status" value="1"/>
</dbReference>
<dbReference type="GO" id="GO:0005829">
    <property type="term" value="C:cytosol"/>
    <property type="evidence" value="ECO:0007669"/>
    <property type="project" value="TreeGrafter"/>
</dbReference>
<dbReference type="HAMAP" id="MF_00379">
    <property type="entry name" value="GTPase_MnmE"/>
    <property type="match status" value="1"/>
</dbReference>
<evidence type="ECO:0000256" key="11">
    <source>
        <dbReference type="RuleBase" id="RU003313"/>
    </source>
</evidence>
<evidence type="ECO:0000256" key="7">
    <source>
        <dbReference type="ARBA" id="ARBA00022842"/>
    </source>
</evidence>
<dbReference type="PANTHER" id="PTHR42714">
    <property type="entry name" value="TRNA MODIFICATION GTPASE GTPBP3"/>
    <property type="match status" value="1"/>
</dbReference>
<dbReference type="FunFam" id="3.40.50.300:FF:001376">
    <property type="entry name" value="tRNA modification GTPase MnmE"/>
    <property type="match status" value="1"/>
</dbReference>
<comment type="similarity">
    <text evidence="1 10 11">Belongs to the TRAFAC class TrmE-Era-EngA-EngB-Septin-like GTPase superfamily. TrmE GTPase family.</text>
</comment>
<dbReference type="STRING" id="945713.IALB_0012"/>
<proteinExistence type="inferred from homology"/>
<feature type="binding site" evidence="10">
    <location>
        <begin position="249"/>
        <end position="255"/>
    </location>
    <ligand>
        <name>GTP</name>
        <dbReference type="ChEBI" id="CHEBI:37565"/>
    </ligand>
</feature>
<evidence type="ECO:0000313" key="13">
    <source>
        <dbReference type="EMBL" id="AFH47726.1"/>
    </source>
</evidence>
<keyword evidence="8 10" id="KW-0630">Potassium</keyword>
<feature type="binding site" evidence="10">
    <location>
        <position position="124"/>
    </location>
    <ligand>
        <name>(6S)-5-formyl-5,6,7,8-tetrahydrofolate</name>
        <dbReference type="ChEBI" id="CHEBI:57457"/>
    </ligand>
</feature>
<dbReference type="InterPro" id="IPR027368">
    <property type="entry name" value="MnmE_dom2"/>
</dbReference>
<dbReference type="EMBL" id="CP003418">
    <property type="protein sequence ID" value="AFH47726.1"/>
    <property type="molecule type" value="Genomic_DNA"/>
</dbReference>
<dbReference type="EC" id="3.6.-.-" evidence="10"/>
<dbReference type="CDD" id="cd14858">
    <property type="entry name" value="TrmE_N"/>
    <property type="match status" value="1"/>
</dbReference>
<feature type="binding site" evidence="10">
    <location>
        <position position="255"/>
    </location>
    <ligand>
        <name>Mg(2+)</name>
        <dbReference type="ChEBI" id="CHEBI:18420"/>
    </ligand>
</feature>
<dbReference type="CDD" id="cd04164">
    <property type="entry name" value="trmE"/>
    <property type="match status" value="1"/>
</dbReference>
<dbReference type="Gene3D" id="1.20.120.430">
    <property type="entry name" value="tRNA modification GTPase MnmE domain 2"/>
    <property type="match status" value="1"/>
</dbReference>
<comment type="subcellular location">
    <subcellularLocation>
        <location evidence="10">Cytoplasm</location>
    </subcellularLocation>
</comment>
<dbReference type="PANTHER" id="PTHR42714:SF2">
    <property type="entry name" value="TRNA MODIFICATION GTPASE GTPBP3, MITOCHONDRIAL"/>
    <property type="match status" value="1"/>
</dbReference>
<dbReference type="NCBIfam" id="TIGR00450">
    <property type="entry name" value="mnmE_trmE_thdF"/>
    <property type="match status" value="1"/>
</dbReference>
<dbReference type="RefSeq" id="WP_014558886.1">
    <property type="nucleotide sequence ID" value="NC_017464.1"/>
</dbReference>
<dbReference type="PROSITE" id="PS51709">
    <property type="entry name" value="G_TRME"/>
    <property type="match status" value="1"/>
</dbReference>
<protein>
    <recommendedName>
        <fullName evidence="10">tRNA modification GTPase MnmE</fullName>
        <ecNumber evidence="10">3.6.-.-</ecNumber>
    </recommendedName>
</protein>
<evidence type="ECO:0000256" key="10">
    <source>
        <dbReference type="HAMAP-Rule" id="MF_00379"/>
    </source>
</evidence>
<dbReference type="InterPro" id="IPR018948">
    <property type="entry name" value="GTP-bd_TrmE_N"/>
</dbReference>
<dbReference type="PATRIC" id="fig|945713.3.peg.12"/>
<dbReference type="GO" id="GO:0030488">
    <property type="term" value="P:tRNA methylation"/>
    <property type="evidence" value="ECO:0007669"/>
    <property type="project" value="TreeGrafter"/>
</dbReference>
<reference evidence="13 14" key="1">
    <citation type="journal article" date="2012" name="Front. Microbiol.">
        <title>Complete genome of Ignavibacterium album, a metabolically versatile, flagellated, facultative anaerobe from the phylum Chlorobi.</title>
        <authorList>
            <person name="Liu Z."/>
            <person name="Frigaard N.-U."/>
            <person name="Vogl K."/>
            <person name="Iino T."/>
            <person name="Ohkuma M."/>
            <person name="Overmann J."/>
            <person name="Bryant D.A."/>
        </authorList>
    </citation>
    <scope>NUCLEOTIDE SEQUENCE [LARGE SCALE GENOMIC DNA]</scope>
    <source>
        <strain evidence="14">DSM 19864 / JCM 16511 / NBRC 101810 / Mat9-16</strain>
    </source>
</reference>
<dbReference type="GO" id="GO:0002098">
    <property type="term" value="P:tRNA wobble uridine modification"/>
    <property type="evidence" value="ECO:0007669"/>
    <property type="project" value="TreeGrafter"/>
</dbReference>
<dbReference type="InterPro" id="IPR006073">
    <property type="entry name" value="GTP-bd"/>
</dbReference>
<dbReference type="GO" id="GO:0046872">
    <property type="term" value="F:metal ion binding"/>
    <property type="evidence" value="ECO:0007669"/>
    <property type="project" value="UniProtKB-KW"/>
</dbReference>
<dbReference type="eggNOG" id="COG0486">
    <property type="taxonomic scope" value="Bacteria"/>
</dbReference>
<dbReference type="InterPro" id="IPR031168">
    <property type="entry name" value="G_TrmE"/>
</dbReference>
<comment type="caution">
    <text evidence="10">Lacks conserved residue(s) required for the propagation of feature annotation.</text>
</comment>
<keyword evidence="9 10" id="KW-0342">GTP-binding</keyword>
<dbReference type="SUPFAM" id="SSF52540">
    <property type="entry name" value="P-loop containing nucleoside triphosphate hydrolases"/>
    <property type="match status" value="1"/>
</dbReference>
<dbReference type="Proteomes" id="UP000007394">
    <property type="component" value="Chromosome"/>
</dbReference>
<keyword evidence="14" id="KW-1185">Reference proteome</keyword>
<evidence type="ECO:0000256" key="2">
    <source>
        <dbReference type="ARBA" id="ARBA00022490"/>
    </source>
</evidence>
<feature type="binding site" evidence="10">
    <location>
        <position position="230"/>
    </location>
    <ligand>
        <name>K(+)</name>
        <dbReference type="ChEBI" id="CHEBI:29103"/>
    </ligand>
</feature>
<dbReference type="Gene3D" id="3.30.1360.120">
    <property type="entry name" value="Probable tRNA modification gtpase trme, domain 1"/>
    <property type="match status" value="1"/>
</dbReference>
<evidence type="ECO:0000256" key="8">
    <source>
        <dbReference type="ARBA" id="ARBA00022958"/>
    </source>
</evidence>
<dbReference type="GO" id="GO:0003924">
    <property type="term" value="F:GTPase activity"/>
    <property type="evidence" value="ECO:0007669"/>
    <property type="project" value="UniProtKB-UniRule"/>
</dbReference>
<dbReference type="InterPro" id="IPR027417">
    <property type="entry name" value="P-loop_NTPase"/>
</dbReference>
<gene>
    <name evidence="10" type="primary">mnmE</name>
    <name evidence="10" type="synonym">trmE</name>
    <name evidence="13" type="ordered locus">IALB_0012</name>
</gene>
<dbReference type="KEGG" id="ial:IALB_0012"/>
<dbReference type="SUPFAM" id="SSF103025">
    <property type="entry name" value="Folate-binding domain"/>
    <property type="match status" value="1"/>
</dbReference>
<feature type="binding site" evidence="10">
    <location>
        <position position="254"/>
    </location>
    <ligand>
        <name>K(+)</name>
        <dbReference type="ChEBI" id="CHEBI:29103"/>
    </ligand>
</feature>
<evidence type="ECO:0000256" key="3">
    <source>
        <dbReference type="ARBA" id="ARBA00022694"/>
    </source>
</evidence>
<dbReference type="InterPro" id="IPR027266">
    <property type="entry name" value="TrmE/GcvT-like"/>
</dbReference>
<evidence type="ECO:0000256" key="5">
    <source>
        <dbReference type="ARBA" id="ARBA00022741"/>
    </source>
</evidence>
<feature type="binding site" evidence="10">
    <location>
        <position position="234"/>
    </location>
    <ligand>
        <name>Mg(2+)</name>
        <dbReference type="ChEBI" id="CHEBI:18420"/>
    </ligand>
</feature>
<feature type="binding site" evidence="10">
    <location>
        <position position="249"/>
    </location>
    <ligand>
        <name>K(+)</name>
        <dbReference type="ChEBI" id="CHEBI:29103"/>
    </ligand>
</feature>
<dbReference type="GO" id="GO:0005525">
    <property type="term" value="F:GTP binding"/>
    <property type="evidence" value="ECO:0007669"/>
    <property type="project" value="UniProtKB-UniRule"/>
</dbReference>
<feature type="binding site" evidence="10">
    <location>
        <position position="84"/>
    </location>
    <ligand>
        <name>(6S)-5-formyl-5,6,7,8-tetrahydrofolate</name>
        <dbReference type="ChEBI" id="CHEBI:57457"/>
    </ligand>
</feature>
<keyword evidence="2 10" id="KW-0963">Cytoplasm</keyword>
<dbReference type="SUPFAM" id="SSF116878">
    <property type="entry name" value="TrmE connector domain"/>
    <property type="match status" value="1"/>
</dbReference>
<evidence type="ECO:0000256" key="6">
    <source>
        <dbReference type="ARBA" id="ARBA00022801"/>
    </source>
</evidence>
<feature type="binding site" evidence="10">
    <location>
        <begin position="230"/>
        <end position="235"/>
    </location>
    <ligand>
        <name>GTP</name>
        <dbReference type="ChEBI" id="CHEBI:37565"/>
    </ligand>
</feature>